<dbReference type="Proteomes" id="UP000431080">
    <property type="component" value="Unassembled WGS sequence"/>
</dbReference>
<evidence type="ECO:0000256" key="2">
    <source>
        <dbReference type="ARBA" id="ARBA00022692"/>
    </source>
</evidence>
<dbReference type="GO" id="GO:0032153">
    <property type="term" value="C:cell division site"/>
    <property type="evidence" value="ECO:0007669"/>
    <property type="project" value="TreeGrafter"/>
</dbReference>
<keyword evidence="7" id="KW-0131">Cell cycle</keyword>
<keyword evidence="8" id="KW-1185">Reference proteome</keyword>
<dbReference type="GO" id="GO:0008360">
    <property type="term" value="P:regulation of cell shape"/>
    <property type="evidence" value="ECO:0007669"/>
    <property type="project" value="UniProtKB-KW"/>
</dbReference>
<protein>
    <submittedName>
        <fullName evidence="7">Cell division protein FtsW</fullName>
    </submittedName>
</protein>
<gene>
    <name evidence="7" type="ORF">GE115_03470</name>
</gene>
<feature type="transmembrane region" description="Helical" evidence="6">
    <location>
        <begin position="39"/>
        <end position="60"/>
    </location>
</feature>
<dbReference type="PANTHER" id="PTHR30474:SF3">
    <property type="entry name" value="PEPTIDOGLYCAN GLYCOSYLTRANSFERASE RODA"/>
    <property type="match status" value="1"/>
</dbReference>
<feature type="transmembrane region" description="Helical" evidence="6">
    <location>
        <begin position="126"/>
        <end position="146"/>
    </location>
</feature>
<feature type="transmembrane region" description="Helical" evidence="6">
    <location>
        <begin position="409"/>
        <end position="430"/>
    </location>
</feature>
<comment type="subcellular location">
    <subcellularLocation>
        <location evidence="1">Membrane</location>
        <topology evidence="1">Multi-pass membrane protein</topology>
    </subcellularLocation>
</comment>
<feature type="transmembrane region" description="Helical" evidence="6">
    <location>
        <begin position="376"/>
        <end position="397"/>
    </location>
</feature>
<dbReference type="RefSeq" id="WP_153683877.1">
    <property type="nucleotide sequence ID" value="NZ_WJIF01000002.1"/>
</dbReference>
<dbReference type="AlphaFoldDB" id="A0A6I2F316"/>
<name>A0A6I2F316_9MICO</name>
<feature type="transmembrane region" description="Helical" evidence="6">
    <location>
        <begin position="67"/>
        <end position="86"/>
    </location>
</feature>
<proteinExistence type="predicted"/>
<comment type="caution">
    <text evidence="7">The sequence shown here is derived from an EMBL/GenBank/DDBJ whole genome shotgun (WGS) entry which is preliminary data.</text>
</comment>
<evidence type="ECO:0000256" key="6">
    <source>
        <dbReference type="SAM" id="Phobius"/>
    </source>
</evidence>
<dbReference type="GO" id="GO:0015648">
    <property type="term" value="F:lipid-linked peptidoglycan transporter activity"/>
    <property type="evidence" value="ECO:0007669"/>
    <property type="project" value="TreeGrafter"/>
</dbReference>
<dbReference type="InterPro" id="IPR001182">
    <property type="entry name" value="FtsW/RodA"/>
</dbReference>
<evidence type="ECO:0000256" key="5">
    <source>
        <dbReference type="ARBA" id="ARBA00023136"/>
    </source>
</evidence>
<feature type="transmembrane region" description="Helical" evidence="6">
    <location>
        <begin position="343"/>
        <end position="364"/>
    </location>
</feature>
<feature type="transmembrane region" description="Helical" evidence="6">
    <location>
        <begin position="98"/>
        <end position="119"/>
    </location>
</feature>
<organism evidence="7 8">
    <name type="scientific">Agromyces agglutinans</name>
    <dbReference type="NCBI Taxonomy" id="2662258"/>
    <lineage>
        <taxon>Bacteria</taxon>
        <taxon>Bacillati</taxon>
        <taxon>Actinomycetota</taxon>
        <taxon>Actinomycetes</taxon>
        <taxon>Micrococcales</taxon>
        <taxon>Microbacteriaceae</taxon>
        <taxon>Agromyces</taxon>
    </lineage>
</organism>
<feature type="transmembrane region" description="Helical" evidence="6">
    <location>
        <begin position="231"/>
        <end position="247"/>
    </location>
</feature>
<keyword evidence="2 6" id="KW-0812">Transmembrane</keyword>
<dbReference type="GO" id="GO:0005886">
    <property type="term" value="C:plasma membrane"/>
    <property type="evidence" value="ECO:0007669"/>
    <property type="project" value="TreeGrafter"/>
</dbReference>
<keyword evidence="3" id="KW-0133">Cell shape</keyword>
<feature type="transmembrane region" description="Helical" evidence="6">
    <location>
        <begin position="208"/>
        <end position="225"/>
    </location>
</feature>
<evidence type="ECO:0000256" key="1">
    <source>
        <dbReference type="ARBA" id="ARBA00004141"/>
    </source>
</evidence>
<reference evidence="7 8" key="1">
    <citation type="submission" date="2019-10" db="EMBL/GenBank/DDBJ databases">
        <authorList>
            <person name="Nie G."/>
            <person name="Ming H."/>
            <person name="Yi B."/>
        </authorList>
    </citation>
    <scope>NUCLEOTIDE SEQUENCE [LARGE SCALE GENOMIC DNA]</scope>
    <source>
        <strain evidence="7 8">CFH 90414</strain>
    </source>
</reference>
<keyword evidence="7" id="KW-0132">Cell division</keyword>
<evidence type="ECO:0000313" key="7">
    <source>
        <dbReference type="EMBL" id="MRG58932.1"/>
    </source>
</evidence>
<dbReference type="EMBL" id="WJIF01000002">
    <property type="protein sequence ID" value="MRG58932.1"/>
    <property type="molecule type" value="Genomic_DNA"/>
</dbReference>
<feature type="transmembrane region" description="Helical" evidence="6">
    <location>
        <begin position="166"/>
        <end position="187"/>
    </location>
</feature>
<evidence type="ECO:0000256" key="4">
    <source>
        <dbReference type="ARBA" id="ARBA00022989"/>
    </source>
</evidence>
<dbReference type="GO" id="GO:0051301">
    <property type="term" value="P:cell division"/>
    <property type="evidence" value="ECO:0007669"/>
    <property type="project" value="UniProtKB-KW"/>
</dbReference>
<keyword evidence="4 6" id="KW-1133">Transmembrane helix</keyword>
<accession>A0A6I2F316</accession>
<feature type="transmembrane region" description="Helical" evidence="6">
    <location>
        <begin position="254"/>
        <end position="273"/>
    </location>
</feature>
<sequence length="444" mass="47624">MPQKLRNLELWLLAFACLINAASIVLVQLGALGTIDTQLVLLGAGLSALVFGLHIAMRFVARDADPFLLPIATVLNGLGIAMIYRIDIAEGDAGWESAAVRQIAWSAIAILCAIATIVLIRNHRVLFRYTYLAGLLAIVLLILPLLPGIGREVYGARVWIGIGDIATFQPGEIAKIALAVFFAGYLVRNRDSLSMVGTKFLGMRFPRARDLGPLLVVWALSMAVIVFQRDLGTALLYFGLFLVMLYVATSRLSWVVLGLSLFIGGALIAAQTLDYVRNRFANWLDPFSDERFNADPGGSYQLVQGLFGLGNGGLIGTGLGQGRPDLTPVPQSDYIIASLGEELGLAGVFAILALYLLFVARGFRIGFAGQDDFGKLLGVGLSFTVALQVFIVVGGVMRVIPLTGLTTPFLAAGGSSLVANWIIVGLLLRLSDTIRNHPRLVIDG</sequence>
<evidence type="ECO:0000256" key="3">
    <source>
        <dbReference type="ARBA" id="ARBA00022960"/>
    </source>
</evidence>
<evidence type="ECO:0000313" key="8">
    <source>
        <dbReference type="Proteomes" id="UP000431080"/>
    </source>
</evidence>
<dbReference type="PANTHER" id="PTHR30474">
    <property type="entry name" value="CELL CYCLE PROTEIN"/>
    <property type="match status" value="1"/>
</dbReference>
<feature type="transmembrane region" description="Helical" evidence="6">
    <location>
        <begin position="12"/>
        <end position="33"/>
    </location>
</feature>
<dbReference type="Pfam" id="PF01098">
    <property type="entry name" value="FTSW_RODA_SPOVE"/>
    <property type="match status" value="1"/>
</dbReference>
<keyword evidence="5 6" id="KW-0472">Membrane</keyword>